<evidence type="ECO:0000313" key="2">
    <source>
        <dbReference type="Proteomes" id="UP001217044"/>
    </source>
</evidence>
<proteinExistence type="predicted"/>
<keyword evidence="1" id="KW-0614">Plasmid</keyword>
<evidence type="ECO:0000313" key="1">
    <source>
        <dbReference type="EMBL" id="WDA60537.1"/>
    </source>
</evidence>
<organism evidence="1 2">
    <name type="scientific">Deinococcus aquaticus</name>
    <dbReference type="NCBI Taxonomy" id="328692"/>
    <lineage>
        <taxon>Bacteria</taxon>
        <taxon>Thermotogati</taxon>
        <taxon>Deinococcota</taxon>
        <taxon>Deinococci</taxon>
        <taxon>Deinococcales</taxon>
        <taxon>Deinococcaceae</taxon>
        <taxon>Deinococcus</taxon>
    </lineage>
</organism>
<dbReference type="Proteomes" id="UP001217044">
    <property type="component" value="Plasmid pDATS02"/>
</dbReference>
<sequence length="173" mass="19411">MTVLRDRWGGCEKILTPVGPRSIGGDERCFLAGERKSAAVIPVYADMEVSAPDDINRIVDDTLREAGVLDLTSERQLRVMERLETTVTLSRPLPVLRVVNRSPCTVEEVTLRIRWRGEDLGESKYRTGSLDPGEEMQDSVPLRIFPTQPHISMSSVLFHDDGNWMDSACAARR</sequence>
<dbReference type="EMBL" id="CP115167">
    <property type="protein sequence ID" value="WDA60537.1"/>
    <property type="molecule type" value="Genomic_DNA"/>
</dbReference>
<reference evidence="1 2" key="1">
    <citation type="submission" date="2022-12" db="EMBL/GenBank/DDBJ databases">
        <title>Genome Sequence of Deinococcus aquaticus Type Strain PB314.</title>
        <authorList>
            <person name="Albert C."/>
            <person name="Hill J."/>
            <person name="Boren L."/>
            <person name="Scholz-Ng S."/>
            <person name="Fatema N."/>
            <person name="Grosso R."/>
            <person name="Soboslay E."/>
            <person name="Tuohy J."/>
        </authorList>
    </citation>
    <scope>NUCLEOTIDE SEQUENCE [LARGE SCALE GENOMIC DNA]</scope>
    <source>
        <strain evidence="1 2">PB-314</strain>
        <plasmid evidence="1 2">pDATS02</plasmid>
    </source>
</reference>
<geneLocation type="plasmid" evidence="1 2">
    <name>pDATS02</name>
</geneLocation>
<protein>
    <submittedName>
        <fullName evidence="1">Uncharacterized protein</fullName>
    </submittedName>
</protein>
<accession>A0ABY7V5T4</accession>
<gene>
    <name evidence="1" type="ORF">M8445_17520</name>
</gene>
<keyword evidence="2" id="KW-1185">Reference proteome</keyword>
<dbReference type="RefSeq" id="WP_273991309.1">
    <property type="nucleotide sequence ID" value="NZ_BAABQT010000016.1"/>
</dbReference>
<name>A0ABY7V5T4_9DEIO</name>